<protein>
    <submittedName>
        <fullName evidence="2">Uncharacterized protein</fullName>
    </submittedName>
</protein>
<keyword evidence="1" id="KW-1133">Transmembrane helix</keyword>
<keyword evidence="1" id="KW-0472">Membrane</keyword>
<evidence type="ECO:0000256" key="1">
    <source>
        <dbReference type="SAM" id="Phobius"/>
    </source>
</evidence>
<gene>
    <name evidence="2" type="ORF">COV85_02610</name>
</gene>
<name>A0A2H0KQC3_9BACT</name>
<sequence length="129" mass="14119">MANFSLDVFSRKTIGWLLLFAGLVIIFLAIFSSYNIFTGAKEAPALFRIEPSAEVSSSLQQPAPGVMEQDLQEQAKNIIQGQIGEQLKEMMPAEFISKIFNLMSWVIFVSFLVFAGGRIAGIGAKLIAS</sequence>
<evidence type="ECO:0000313" key="2">
    <source>
        <dbReference type="EMBL" id="PIQ74350.1"/>
    </source>
</evidence>
<feature type="transmembrane region" description="Helical" evidence="1">
    <location>
        <begin position="99"/>
        <end position="120"/>
    </location>
</feature>
<accession>A0A2H0KQC3</accession>
<evidence type="ECO:0000313" key="3">
    <source>
        <dbReference type="Proteomes" id="UP000231550"/>
    </source>
</evidence>
<keyword evidence="1" id="KW-0812">Transmembrane</keyword>
<feature type="transmembrane region" description="Helical" evidence="1">
    <location>
        <begin position="14"/>
        <end position="37"/>
    </location>
</feature>
<dbReference type="EMBL" id="PCVN01000065">
    <property type="protein sequence ID" value="PIQ74350.1"/>
    <property type="molecule type" value="Genomic_DNA"/>
</dbReference>
<proteinExistence type="predicted"/>
<organism evidence="2 3">
    <name type="scientific">Candidatus Portnoybacteria bacterium CG11_big_fil_rev_8_21_14_0_20_44_10</name>
    <dbReference type="NCBI Taxonomy" id="1974818"/>
    <lineage>
        <taxon>Bacteria</taxon>
        <taxon>Candidatus Portnoyibacteriota</taxon>
    </lineage>
</organism>
<dbReference type="AlphaFoldDB" id="A0A2H0KQC3"/>
<dbReference type="Proteomes" id="UP000231550">
    <property type="component" value="Unassembled WGS sequence"/>
</dbReference>
<reference evidence="2 3" key="1">
    <citation type="submission" date="2017-09" db="EMBL/GenBank/DDBJ databases">
        <title>Depth-based differentiation of microbial function through sediment-hosted aquifers and enrichment of novel symbionts in the deep terrestrial subsurface.</title>
        <authorList>
            <person name="Probst A.J."/>
            <person name="Ladd B."/>
            <person name="Jarett J.K."/>
            <person name="Geller-Mcgrath D.E."/>
            <person name="Sieber C.M."/>
            <person name="Emerson J.B."/>
            <person name="Anantharaman K."/>
            <person name="Thomas B.C."/>
            <person name="Malmstrom R."/>
            <person name="Stieglmeier M."/>
            <person name="Klingl A."/>
            <person name="Woyke T."/>
            <person name="Ryan C.M."/>
            <person name="Banfield J.F."/>
        </authorList>
    </citation>
    <scope>NUCLEOTIDE SEQUENCE [LARGE SCALE GENOMIC DNA]</scope>
    <source>
        <strain evidence="2">CG11_big_fil_rev_8_21_14_0_20_44_10</strain>
    </source>
</reference>
<comment type="caution">
    <text evidence="2">The sequence shown here is derived from an EMBL/GenBank/DDBJ whole genome shotgun (WGS) entry which is preliminary data.</text>
</comment>